<keyword evidence="3" id="KW-0238">DNA-binding</keyword>
<dbReference type="PANTHER" id="PTHR30408">
    <property type="entry name" value="TYPE-1 RESTRICTION ENZYME ECOKI SPECIFICITY PROTEIN"/>
    <property type="match status" value="1"/>
</dbReference>
<evidence type="ECO:0000256" key="4">
    <source>
        <dbReference type="SAM" id="Coils"/>
    </source>
</evidence>
<evidence type="ECO:0000259" key="5">
    <source>
        <dbReference type="Pfam" id="PF01420"/>
    </source>
</evidence>
<keyword evidence="6" id="KW-0255">Endonuclease</keyword>
<dbReference type="Proteomes" id="UP000285596">
    <property type="component" value="Unassembled WGS sequence"/>
</dbReference>
<evidence type="ECO:0000313" key="6">
    <source>
        <dbReference type="EMBL" id="ROV67350.1"/>
    </source>
</evidence>
<evidence type="ECO:0000256" key="1">
    <source>
        <dbReference type="ARBA" id="ARBA00010923"/>
    </source>
</evidence>
<name>A0A423UYD9_STRGL</name>
<dbReference type="GO" id="GO:0003677">
    <property type="term" value="F:DNA binding"/>
    <property type="evidence" value="ECO:0007669"/>
    <property type="project" value="UniProtKB-KW"/>
</dbReference>
<dbReference type="PANTHER" id="PTHR30408:SF12">
    <property type="entry name" value="TYPE I RESTRICTION ENZYME MJAVIII SPECIFICITY SUBUNIT"/>
    <property type="match status" value="1"/>
</dbReference>
<evidence type="ECO:0000313" key="7">
    <source>
        <dbReference type="Proteomes" id="UP000285596"/>
    </source>
</evidence>
<dbReference type="GO" id="GO:0004519">
    <property type="term" value="F:endonuclease activity"/>
    <property type="evidence" value="ECO:0007669"/>
    <property type="project" value="UniProtKB-KW"/>
</dbReference>
<dbReference type="InterPro" id="IPR052021">
    <property type="entry name" value="Type-I_RS_S_subunit"/>
</dbReference>
<dbReference type="SUPFAM" id="SSF116734">
    <property type="entry name" value="DNA methylase specificity domain"/>
    <property type="match status" value="2"/>
</dbReference>
<dbReference type="Gene3D" id="1.10.287.1120">
    <property type="entry name" value="Bipartite methylase S protein"/>
    <property type="match status" value="1"/>
</dbReference>
<evidence type="ECO:0000256" key="3">
    <source>
        <dbReference type="ARBA" id="ARBA00023125"/>
    </source>
</evidence>
<dbReference type="GO" id="GO:0009307">
    <property type="term" value="P:DNA restriction-modification system"/>
    <property type="evidence" value="ECO:0007669"/>
    <property type="project" value="UniProtKB-KW"/>
</dbReference>
<sequence>METNTASDLAWPEKSLAQLGARVTSGSRGWAKYYSDHGDLFVRITNLRRTSTRLDLDSPRYVQVDPDDAEARRTRLRPGDILVSITADIGIIGLVDETVPDPAYINQHIARVRLDPKLADSRFISYFLASWAPQRRFVGATDQGAKAGMNLTAVANLAASVPPLAEQVAIADALDTAVAQIEALERLIAKKRNIKQGLMQQLLTGQTRLPGFDARWREALLGEHVSYIRTVALSRDQLDQESPLRYLHYGDIHTRSDVHLNAAAESMPRARAGLAGRAGRLLPGDLVFADASEDPAGVGKSLEISAVPPEGVVPGLHTIAARFDKRVLADGFKAYLQFIPAFRESLLRLAAGTKVLATTRSYISSIRLLVPDIEEQRAIAAILADADAEVTALERRLKSARSIKTGMMQELLTNRTRLRVEAAS</sequence>
<protein>
    <submittedName>
        <fullName evidence="6">Restriction endonuclease subunit S</fullName>
    </submittedName>
</protein>
<proteinExistence type="inferred from homology"/>
<keyword evidence="6" id="KW-0540">Nuclease</keyword>
<comment type="similarity">
    <text evidence="1">Belongs to the type-I restriction system S methylase family.</text>
</comment>
<dbReference type="Gene3D" id="3.90.220.20">
    <property type="entry name" value="DNA methylase specificity domains"/>
    <property type="match status" value="2"/>
</dbReference>
<dbReference type="InterPro" id="IPR044946">
    <property type="entry name" value="Restrct_endonuc_typeI_TRD_sf"/>
</dbReference>
<dbReference type="EMBL" id="QWFA01000083">
    <property type="protein sequence ID" value="ROV67350.1"/>
    <property type="molecule type" value="Genomic_DNA"/>
</dbReference>
<dbReference type="InterPro" id="IPR000055">
    <property type="entry name" value="Restrct_endonuc_typeI_TRD"/>
</dbReference>
<feature type="domain" description="Type I restriction modification DNA specificity" evidence="5">
    <location>
        <begin position="79"/>
        <end position="188"/>
    </location>
</feature>
<organism evidence="6 7">
    <name type="scientific">Streptomyces globisporus</name>
    <dbReference type="NCBI Taxonomy" id="1908"/>
    <lineage>
        <taxon>Bacteria</taxon>
        <taxon>Bacillati</taxon>
        <taxon>Actinomycetota</taxon>
        <taxon>Actinomycetes</taxon>
        <taxon>Kitasatosporales</taxon>
        <taxon>Streptomycetaceae</taxon>
        <taxon>Streptomyces</taxon>
    </lineage>
</organism>
<keyword evidence="4" id="KW-0175">Coiled coil</keyword>
<keyword evidence="6" id="KW-0378">Hydrolase</keyword>
<accession>A0A423UYD9</accession>
<dbReference type="Pfam" id="PF01420">
    <property type="entry name" value="Methylase_S"/>
    <property type="match status" value="1"/>
</dbReference>
<gene>
    <name evidence="6" type="ORF">D3105_17100</name>
</gene>
<feature type="coiled-coil region" evidence="4">
    <location>
        <begin position="174"/>
        <end position="201"/>
    </location>
</feature>
<comment type="caution">
    <text evidence="6">The sequence shown here is derived from an EMBL/GenBank/DDBJ whole genome shotgun (WGS) entry which is preliminary data.</text>
</comment>
<reference evidence="6 7" key="1">
    <citation type="submission" date="2018-08" db="EMBL/GenBank/DDBJ databases">
        <title>Streptomyces globisporus 1912-4Crt, whole genome shotgun sequence.</title>
        <authorList>
            <person name="Matselyukh B."/>
        </authorList>
    </citation>
    <scope>NUCLEOTIDE SEQUENCE [LARGE SCALE GENOMIC DNA]</scope>
    <source>
        <strain evidence="6 7">1912-4Crt</strain>
    </source>
</reference>
<keyword evidence="2" id="KW-0680">Restriction system</keyword>
<evidence type="ECO:0000256" key="2">
    <source>
        <dbReference type="ARBA" id="ARBA00022747"/>
    </source>
</evidence>
<dbReference type="AlphaFoldDB" id="A0A423UYD9"/>